<reference evidence="2" key="1">
    <citation type="submission" date="2022-11" db="UniProtKB">
        <authorList>
            <consortium name="WormBaseParasite"/>
        </authorList>
    </citation>
    <scope>IDENTIFICATION</scope>
</reference>
<dbReference type="Proteomes" id="UP000887576">
    <property type="component" value="Unplaced"/>
</dbReference>
<name>A0AC34QV73_9BILA</name>
<organism evidence="1 2">
    <name type="scientific">Panagrolaimus sp. JU765</name>
    <dbReference type="NCBI Taxonomy" id="591449"/>
    <lineage>
        <taxon>Eukaryota</taxon>
        <taxon>Metazoa</taxon>
        <taxon>Ecdysozoa</taxon>
        <taxon>Nematoda</taxon>
        <taxon>Chromadorea</taxon>
        <taxon>Rhabditida</taxon>
        <taxon>Tylenchina</taxon>
        <taxon>Panagrolaimomorpha</taxon>
        <taxon>Panagrolaimoidea</taxon>
        <taxon>Panagrolaimidae</taxon>
        <taxon>Panagrolaimus</taxon>
    </lineage>
</organism>
<accession>A0AC34QV73</accession>
<evidence type="ECO:0000313" key="2">
    <source>
        <dbReference type="WBParaSite" id="JU765_v2.g19524.t1"/>
    </source>
</evidence>
<evidence type="ECO:0000313" key="1">
    <source>
        <dbReference type="Proteomes" id="UP000887576"/>
    </source>
</evidence>
<dbReference type="WBParaSite" id="JU765_v2.g19524.t1">
    <property type="protein sequence ID" value="JU765_v2.g19524.t1"/>
    <property type="gene ID" value="JU765_v2.g19524"/>
</dbReference>
<proteinExistence type="predicted"/>
<protein>
    <submittedName>
        <fullName evidence="2">C3H1-type domain-containing protein</fullName>
    </submittedName>
</protein>
<sequence length="754" mass="85055">MASMTENNPDTSMTDNSLNEKPDEEVDMEEGELPEEGEIMDDEDDEHSSQTENKAPSSQRSEPSTVRSSDSNKTISNDTTTSTNSYDSSSRKRPASPTVEPSSPKQFAHESSPNSAPQLPPRRRQPWTEAVLCKFFREGYCRDGNNCAYSHDAAHSNRKPELCKFYQQGYCKKGLACNLLHGEYPCKAFHEGKCDKNPCKYSHMPLNDYTKVIFEQMVQDEALASQIVIPQAPQRRKVLLPRPPPTAAAVPTPAVAAPVSNNLPANTSSPDNNVQVQQVPVRQPLLPAPVVKQPPVEIVKDILDDPDEKLVIEEAAAAAAVNGQDQVEQARNQIGGFSFGSMLQEMSTNTDKSEVPENNQANISPQQPATNNNQTGETWRSPTTSTPEEKVVTKTPQESNGKKPIYRLIPLAETDTDYDFEFLQKITSERFKNDPRIQSILKSQFERTSSMFGQNLPTIPSIKPDSSPQHPGLVGPSTAAAPVKVEKLGKDPRVRPTDPRLRNGPPLSNTPPLNPVIPAKTVSPIPQSSPVVVPQLVATNFDVHSGVPLSTQPVAALDDDVLKSLAEKHIQMMNSNTQRPNNGPQPQSAYEPRNSGFSNERYSTDDRYYDDTQSYSSPPNRYNNDYDRRDYPPPGPKYDRYDDYGYEEDYRRQAPPMRGRGRGGYYETDRREYRGNRPNDRFEPRYDNRNDSYRRDNYRNDRERKDYPRSSRYRDRSRSRSPRNSKPEPMVEDRPMTLREKRKNNEYQSPLARA</sequence>